<dbReference type="AlphaFoldDB" id="A0A167WGP2"/>
<evidence type="ECO:0000259" key="1">
    <source>
        <dbReference type="Pfam" id="PF13088"/>
    </source>
</evidence>
<sequence>MLTGGHLIHADNLPAVTVQCHASNLLELPNGTLLCAWFGGTQEGLPDVSIYLSRFSPTSGQWTVPVKVSTDLAHSEQNPVLFRDPLTDTLWLFHTAQPGGNQEDAIVVARTSDDEGHTWAPPFVPFPKKKGIFVRQPLVVLPDGTWVLPIFYCRTTPGFRWVGNDDISAVLWTDDCGKTWSEAGVPDSIGCVHMAIVALPPVDGYVAFYRSRWADHIYRSTSSDGIHWTPPAATTLPNPNSGIAAAPLPNGAIVLVFNQSQACPSMERRLGLYDDITPSDDRRKNQPDNVHGKTAIWGTPRSALSVGLSLDGGLTWACRVLEDGDGYCMNNNSRERTNHELSYPSLSVPRGSSKGVHIAYTYHRQNIRHVYIDDVNAFVHGF</sequence>
<dbReference type="GO" id="GO:0016787">
    <property type="term" value="F:hydrolase activity"/>
    <property type="evidence" value="ECO:0007669"/>
    <property type="project" value="UniProtKB-KW"/>
</dbReference>
<proteinExistence type="predicted"/>
<dbReference type="OrthoDB" id="504663at2759"/>
<keyword evidence="3" id="KW-1185">Reference proteome</keyword>
<reference evidence="2 3" key="1">
    <citation type="journal article" date="2016" name="Genome Biol. Evol.">
        <title>Divergent and convergent evolution of fungal pathogenicity.</title>
        <authorList>
            <person name="Shang Y."/>
            <person name="Xiao G."/>
            <person name="Zheng P."/>
            <person name="Cen K."/>
            <person name="Zhan S."/>
            <person name="Wang C."/>
        </authorList>
    </citation>
    <scope>NUCLEOTIDE SEQUENCE [LARGE SCALE GENOMIC DNA]</scope>
    <source>
        <strain evidence="2 3">RCEF 264</strain>
    </source>
</reference>
<keyword evidence="2" id="KW-0378">Hydrolase</keyword>
<dbReference type="PANTHER" id="PTHR43752:SF2">
    <property type="entry name" value="BNR_ASP-BOX REPEAT FAMILY PROTEIN"/>
    <property type="match status" value="1"/>
</dbReference>
<evidence type="ECO:0000313" key="3">
    <source>
        <dbReference type="Proteomes" id="UP000076874"/>
    </source>
</evidence>
<dbReference type="Proteomes" id="UP000076874">
    <property type="component" value="Unassembled WGS sequence"/>
</dbReference>
<protein>
    <submittedName>
        <fullName evidence="2">Glycosyl hydrolase</fullName>
    </submittedName>
</protein>
<organism evidence="2 3">
    <name type="scientific">Niveomyces insectorum RCEF 264</name>
    <dbReference type="NCBI Taxonomy" id="1081102"/>
    <lineage>
        <taxon>Eukaryota</taxon>
        <taxon>Fungi</taxon>
        <taxon>Dikarya</taxon>
        <taxon>Ascomycota</taxon>
        <taxon>Pezizomycotina</taxon>
        <taxon>Sordariomycetes</taxon>
        <taxon>Hypocreomycetidae</taxon>
        <taxon>Hypocreales</taxon>
        <taxon>Cordycipitaceae</taxon>
        <taxon>Niveomyces</taxon>
    </lineage>
</organism>
<dbReference type="SUPFAM" id="SSF50939">
    <property type="entry name" value="Sialidases"/>
    <property type="match status" value="1"/>
</dbReference>
<dbReference type="InterPro" id="IPR011040">
    <property type="entry name" value="Sialidase"/>
</dbReference>
<dbReference type="CDD" id="cd15482">
    <property type="entry name" value="Sialidase_non-viral"/>
    <property type="match status" value="1"/>
</dbReference>
<dbReference type="Pfam" id="PF13088">
    <property type="entry name" value="BNR_2"/>
    <property type="match status" value="1"/>
</dbReference>
<gene>
    <name evidence="2" type="ORF">SPI_03930</name>
</gene>
<evidence type="ECO:0000313" key="2">
    <source>
        <dbReference type="EMBL" id="OAA63767.1"/>
    </source>
</evidence>
<name>A0A167WGP2_9HYPO</name>
<feature type="domain" description="Sialidase" evidence="1">
    <location>
        <begin position="31"/>
        <end position="351"/>
    </location>
</feature>
<comment type="caution">
    <text evidence="2">The sequence shown here is derived from an EMBL/GenBank/DDBJ whole genome shotgun (WGS) entry which is preliminary data.</text>
</comment>
<dbReference type="PANTHER" id="PTHR43752">
    <property type="entry name" value="BNR/ASP-BOX REPEAT FAMILY PROTEIN"/>
    <property type="match status" value="1"/>
</dbReference>
<accession>A0A167WGP2</accession>
<dbReference type="Gene3D" id="2.120.10.10">
    <property type="match status" value="1"/>
</dbReference>
<dbReference type="InterPro" id="IPR036278">
    <property type="entry name" value="Sialidase_sf"/>
</dbReference>
<dbReference type="EMBL" id="AZHD01000005">
    <property type="protein sequence ID" value="OAA63767.1"/>
    <property type="molecule type" value="Genomic_DNA"/>
</dbReference>